<keyword evidence="3" id="KW-1185">Reference proteome</keyword>
<feature type="transmembrane region" description="Helical" evidence="1">
    <location>
        <begin position="20"/>
        <end position="38"/>
    </location>
</feature>
<feature type="transmembrane region" description="Helical" evidence="1">
    <location>
        <begin position="115"/>
        <end position="142"/>
    </location>
</feature>
<gene>
    <name evidence="2" type="ORF">POL58_09960</name>
</gene>
<keyword evidence="1" id="KW-0812">Transmembrane</keyword>
<dbReference type="EMBL" id="JAQNDN010000003">
    <property type="protein sequence ID" value="MDC0668063.1"/>
    <property type="molecule type" value="Genomic_DNA"/>
</dbReference>
<sequence>MLRRALELCDRHADVRTILAALAASVVLGVIPLSYAVARIGAGGQGAVPLDILNAYTPAEAYAMIGRYSADAREYYVLNAFTADVLGPALFGLTIALLGTALLRQLTAPGSWWRTAAVLGPLVGFAVDVVENAALAVLVAGFPERHDDLALFAGAATTAKRVVIFATWALVLGAALVLLVRTLMRRPAAP</sequence>
<evidence type="ECO:0000256" key="1">
    <source>
        <dbReference type="SAM" id="Phobius"/>
    </source>
</evidence>
<name>A0ABT5B3L2_9BACT</name>
<evidence type="ECO:0000313" key="2">
    <source>
        <dbReference type="EMBL" id="MDC0668063.1"/>
    </source>
</evidence>
<protein>
    <submittedName>
        <fullName evidence="2">Uncharacterized protein</fullName>
    </submittedName>
</protein>
<comment type="caution">
    <text evidence="2">The sequence shown here is derived from an EMBL/GenBank/DDBJ whole genome shotgun (WGS) entry which is preliminary data.</text>
</comment>
<dbReference type="Proteomes" id="UP001217838">
    <property type="component" value="Unassembled WGS sequence"/>
</dbReference>
<keyword evidence="1" id="KW-0472">Membrane</keyword>
<proteinExistence type="predicted"/>
<accession>A0ABT5B3L2</accession>
<keyword evidence="1" id="KW-1133">Transmembrane helix</keyword>
<reference evidence="2 3" key="1">
    <citation type="submission" date="2022-11" db="EMBL/GenBank/DDBJ databases">
        <title>Minimal conservation of predation-associated metabolite biosynthetic gene clusters underscores biosynthetic potential of Myxococcota including descriptions for ten novel species: Archangium lansinium sp. nov., Myxococcus landrumus sp. nov., Nannocystis bai.</title>
        <authorList>
            <person name="Ahearne A."/>
            <person name="Stevens C."/>
            <person name="Dowd S."/>
        </authorList>
    </citation>
    <scope>NUCLEOTIDE SEQUENCE [LARGE SCALE GENOMIC DNA]</scope>
    <source>
        <strain evidence="2 3">NCELM</strain>
    </source>
</reference>
<feature type="transmembrane region" description="Helical" evidence="1">
    <location>
        <begin position="85"/>
        <end position="103"/>
    </location>
</feature>
<organism evidence="2 3">
    <name type="scientific">Nannocystis radixulma</name>
    <dbReference type="NCBI Taxonomy" id="2995305"/>
    <lineage>
        <taxon>Bacteria</taxon>
        <taxon>Pseudomonadati</taxon>
        <taxon>Myxococcota</taxon>
        <taxon>Polyangia</taxon>
        <taxon>Nannocystales</taxon>
        <taxon>Nannocystaceae</taxon>
        <taxon>Nannocystis</taxon>
    </lineage>
</organism>
<feature type="transmembrane region" description="Helical" evidence="1">
    <location>
        <begin position="162"/>
        <end position="184"/>
    </location>
</feature>
<dbReference type="RefSeq" id="WP_271996808.1">
    <property type="nucleotide sequence ID" value="NZ_JAQNDN010000003.1"/>
</dbReference>
<evidence type="ECO:0000313" key="3">
    <source>
        <dbReference type="Proteomes" id="UP001217838"/>
    </source>
</evidence>